<reference evidence="2" key="1">
    <citation type="journal article" date="2013" name="Genome Biol.">
        <title>Reference genomes and transcriptomes of Nicotiana sylvestris and Nicotiana tomentosiformis.</title>
        <authorList>
            <person name="Sierro N."/>
            <person name="Battey J.N."/>
            <person name="Ouadi S."/>
            <person name="Bovet L."/>
            <person name="Goepfert S."/>
            <person name="Bakaher N."/>
            <person name="Peitsch M.C."/>
            <person name="Ivanov N.V."/>
        </authorList>
    </citation>
    <scope>NUCLEOTIDE SEQUENCE [LARGE SCALE GENOMIC DNA]</scope>
</reference>
<accession>A0A1U7X1X8</accession>
<gene>
    <name evidence="3" type="primary">LOC104232226</name>
</gene>
<dbReference type="PROSITE" id="PS50181">
    <property type="entry name" value="FBOX"/>
    <property type="match status" value="1"/>
</dbReference>
<dbReference type="GeneID" id="104232226"/>
<dbReference type="RefSeq" id="XP_009783671.1">
    <property type="nucleotide sequence ID" value="XM_009785369.1"/>
</dbReference>
<feature type="domain" description="F-box" evidence="1">
    <location>
        <begin position="15"/>
        <end position="49"/>
    </location>
</feature>
<protein>
    <submittedName>
        <fullName evidence="3">FBD-associated F-box protein At2g26860-like</fullName>
    </submittedName>
</protein>
<organism evidence="2 3">
    <name type="scientific">Nicotiana sylvestris</name>
    <name type="common">Wood tobacco</name>
    <name type="synonym">South American tobacco</name>
    <dbReference type="NCBI Taxonomy" id="4096"/>
    <lineage>
        <taxon>Eukaryota</taxon>
        <taxon>Viridiplantae</taxon>
        <taxon>Streptophyta</taxon>
        <taxon>Embryophyta</taxon>
        <taxon>Tracheophyta</taxon>
        <taxon>Spermatophyta</taxon>
        <taxon>Magnoliopsida</taxon>
        <taxon>eudicotyledons</taxon>
        <taxon>Gunneridae</taxon>
        <taxon>Pentapetalae</taxon>
        <taxon>asterids</taxon>
        <taxon>lamiids</taxon>
        <taxon>Solanales</taxon>
        <taxon>Solanaceae</taxon>
        <taxon>Nicotianoideae</taxon>
        <taxon>Nicotianeae</taxon>
        <taxon>Nicotiana</taxon>
    </lineage>
</organism>
<dbReference type="InterPro" id="IPR036047">
    <property type="entry name" value="F-box-like_dom_sf"/>
</dbReference>
<sequence>MPPVEKKICSRTLPIDILSNLPDDVLDDILMRMPLPDVVRTSILSKKWRYKWKKPYKLPASFFNCVHLRHLSLEDCHISHPQAFIGFDRLIFLKLYNITISYTLLGSLISHCPLLEQLVLLLPDNFNGVIEIIAPKLKSLDFTGRVWFISLKIVPLLEQVSLAFRGGFFLESKPHYTRVLESFCTVEHLHLDNHSLKVDNSDVPIALDNIDLEGSFGETTFNNLSIIMIRSIRGTNLHMQLLKLLLEKSPALTRIIIEALTYEDYEILKSVIEHSEFRCASPDAEVVFNYYYIYVFFDNSGTLHVLDNSGTCHVLTIL</sequence>
<reference evidence="3" key="2">
    <citation type="submission" date="2025-08" db="UniProtKB">
        <authorList>
            <consortium name="RefSeq"/>
        </authorList>
    </citation>
    <scope>IDENTIFICATION</scope>
    <source>
        <tissue evidence="3">Leaf</tissue>
    </source>
</reference>
<dbReference type="CDD" id="cd22160">
    <property type="entry name" value="F-box_AtFBL13-like"/>
    <property type="match status" value="1"/>
</dbReference>
<dbReference type="InterPro" id="IPR055411">
    <property type="entry name" value="LRR_FXL15/At3g58940/PEG3-like"/>
</dbReference>
<dbReference type="PANTHER" id="PTHR31639">
    <property type="entry name" value="F-BOX PROTEIN-LIKE"/>
    <property type="match status" value="1"/>
</dbReference>
<dbReference type="PANTHER" id="PTHR31639:SF283">
    <property type="entry name" value="F-BOX DOMAIN-CONTAINING PROTEIN"/>
    <property type="match status" value="1"/>
</dbReference>
<dbReference type="SUPFAM" id="SSF81383">
    <property type="entry name" value="F-box domain"/>
    <property type="match status" value="1"/>
</dbReference>
<dbReference type="KEGG" id="nsy:104232226"/>
<dbReference type="Pfam" id="PF24758">
    <property type="entry name" value="LRR_At5g56370"/>
    <property type="match status" value="1"/>
</dbReference>
<dbReference type="InterPro" id="IPR053781">
    <property type="entry name" value="F-box_AtFBL13-like"/>
</dbReference>
<keyword evidence="2" id="KW-1185">Reference proteome</keyword>
<evidence type="ECO:0000259" key="1">
    <source>
        <dbReference type="PROSITE" id="PS50181"/>
    </source>
</evidence>
<dbReference type="Gene3D" id="3.80.10.10">
    <property type="entry name" value="Ribonuclease Inhibitor"/>
    <property type="match status" value="1"/>
</dbReference>
<evidence type="ECO:0000313" key="2">
    <source>
        <dbReference type="Proteomes" id="UP000189701"/>
    </source>
</evidence>
<dbReference type="SUPFAM" id="SSF52047">
    <property type="entry name" value="RNI-like"/>
    <property type="match status" value="1"/>
</dbReference>
<dbReference type="STRING" id="4096.A0A1U7X1X8"/>
<proteinExistence type="predicted"/>
<dbReference type="AlphaFoldDB" id="A0A1U7X1X8"/>
<dbReference type="InterPro" id="IPR001810">
    <property type="entry name" value="F-box_dom"/>
</dbReference>
<dbReference type="Proteomes" id="UP000189701">
    <property type="component" value="Unplaced"/>
</dbReference>
<dbReference type="SMART" id="SM00256">
    <property type="entry name" value="FBOX"/>
    <property type="match status" value="1"/>
</dbReference>
<dbReference type="InterPro" id="IPR032675">
    <property type="entry name" value="LRR_dom_sf"/>
</dbReference>
<evidence type="ECO:0000313" key="3">
    <source>
        <dbReference type="RefSeq" id="XP_009783671.1"/>
    </source>
</evidence>
<name>A0A1U7X1X8_NICSY</name>